<name>A0A140GB69_GSIV</name>
<evidence type="ECO:0000313" key="2">
    <source>
        <dbReference type="Proteomes" id="UP000160611"/>
    </source>
</evidence>
<evidence type="ECO:0000313" key="1">
    <source>
        <dbReference type="EMBL" id="AMM72708.1"/>
    </source>
</evidence>
<organism evidence="1 2">
    <name type="scientific">Giant seaperch iridovirus</name>
    <name type="common">GSIV</name>
    <dbReference type="NCBI Taxonomy" id="176655"/>
    <lineage>
        <taxon>Viruses</taxon>
        <taxon>Varidnaviria</taxon>
        <taxon>Bamfordvirae</taxon>
        <taxon>Nucleocytoviricota</taxon>
        <taxon>Megaviricetes</taxon>
        <taxon>Pimascovirales</taxon>
        <taxon>Pimascovirales incertae sedis</taxon>
        <taxon>Iridoviridae</taxon>
        <taxon>Alphairidovirinae</taxon>
        <taxon>Megalocytivirus</taxon>
        <taxon>Megalocytivirus pagrus1</taxon>
        <taxon>Infectious spleen and kidney necrosis virus</taxon>
    </lineage>
</organism>
<reference evidence="1 2" key="1">
    <citation type="journal article" date="2016" name="Apoptosis">
        <title>GSIV serine/threonine kinase can induce apoptotic cell death via p53 and pro-apoptotic gene Bax upregulation in fish cells.</title>
        <authorList>
            <person name="Reshi L."/>
            <person name="Wu H.C."/>
            <person name="Wu J.L."/>
            <person name="Wang H.V."/>
            <person name="Hong J.R."/>
        </authorList>
    </citation>
    <scope>NUCLEOTIDE SEQUENCE [LARGE SCALE GENOMIC DNA]</scope>
    <source>
        <strain evidence="1">GSIV-K1</strain>
    </source>
</reference>
<protein>
    <submittedName>
        <fullName evidence="1">ORF084L</fullName>
    </submittedName>
</protein>
<accession>A0A140GB69</accession>
<dbReference type="Proteomes" id="UP000160611">
    <property type="component" value="Segment"/>
</dbReference>
<reference evidence="1 2" key="2">
    <citation type="journal article" date="2016" name="Genome Announc.">
        <title>Complete Genome Sequence of a Giant Sea Perch Iridovirus in Kaohsiung, Taiwan.</title>
        <authorList>
            <person name="Wen C.M."/>
            <person name="Hong J.R."/>
        </authorList>
    </citation>
    <scope>NUCLEOTIDE SEQUENCE [LARGE SCALE GENOMIC DNA]</scope>
    <source>
        <strain evidence="1">GSIV-K1</strain>
    </source>
</reference>
<sequence length="77" mass="8901">MPRQRSDGHVPQGHHVSVCQPYAAHVHVRWDLACQQRHSLSWGEICDKVHYKVLVDLGHSGYQYVQGRPSVYRCNHV</sequence>
<proteinExistence type="predicted"/>
<dbReference type="EMBL" id="KT804738">
    <property type="protein sequence ID" value="AMM72708.1"/>
    <property type="molecule type" value="Genomic_DNA"/>
</dbReference>